<reference evidence="2 3" key="1">
    <citation type="submission" date="2021-06" db="EMBL/GenBank/DDBJ databases">
        <authorList>
            <person name="Palmer J.M."/>
        </authorList>
    </citation>
    <scope>NUCLEOTIDE SEQUENCE [LARGE SCALE GENOMIC DNA]</scope>
    <source>
        <strain evidence="2 3">MEX-2019</strain>
        <tissue evidence="2">Muscle</tissue>
    </source>
</reference>
<dbReference type="AlphaFoldDB" id="A0AAV9QTE3"/>
<feature type="region of interest" description="Disordered" evidence="1">
    <location>
        <begin position="1"/>
        <end position="24"/>
    </location>
</feature>
<feature type="compositionally biased region" description="Acidic residues" evidence="1">
    <location>
        <begin position="1"/>
        <end position="12"/>
    </location>
</feature>
<evidence type="ECO:0000256" key="1">
    <source>
        <dbReference type="SAM" id="MobiDB-lite"/>
    </source>
</evidence>
<keyword evidence="3" id="KW-1185">Reference proteome</keyword>
<feature type="non-terminal residue" evidence="2">
    <location>
        <position position="1"/>
    </location>
</feature>
<proteinExistence type="predicted"/>
<comment type="caution">
    <text evidence="2">The sequence shown here is derived from an EMBL/GenBank/DDBJ whole genome shotgun (WGS) entry which is preliminary data.</text>
</comment>
<dbReference type="EMBL" id="JAHHUM010002796">
    <property type="protein sequence ID" value="KAK5600751.1"/>
    <property type="molecule type" value="Genomic_DNA"/>
</dbReference>
<protein>
    <submittedName>
        <fullName evidence="2">Uncharacterized protein</fullName>
    </submittedName>
</protein>
<name>A0AAV9QTE3_9TELE</name>
<sequence>DRSERVEDEEEYADKGQDFLSGDNQEPLVVNCKWRKTGASYYLILNSRVEIQFVSDRASSEGCLCLEPMHDTEKRYVTELYKNECLVEFYKPYGF</sequence>
<dbReference type="Proteomes" id="UP001311232">
    <property type="component" value="Unassembled WGS sequence"/>
</dbReference>
<evidence type="ECO:0000313" key="2">
    <source>
        <dbReference type="EMBL" id="KAK5600751.1"/>
    </source>
</evidence>
<organism evidence="2 3">
    <name type="scientific">Crenichthys baileyi</name>
    <name type="common">White River springfish</name>
    <dbReference type="NCBI Taxonomy" id="28760"/>
    <lineage>
        <taxon>Eukaryota</taxon>
        <taxon>Metazoa</taxon>
        <taxon>Chordata</taxon>
        <taxon>Craniata</taxon>
        <taxon>Vertebrata</taxon>
        <taxon>Euteleostomi</taxon>
        <taxon>Actinopterygii</taxon>
        <taxon>Neopterygii</taxon>
        <taxon>Teleostei</taxon>
        <taxon>Neoteleostei</taxon>
        <taxon>Acanthomorphata</taxon>
        <taxon>Ovalentaria</taxon>
        <taxon>Atherinomorphae</taxon>
        <taxon>Cyprinodontiformes</taxon>
        <taxon>Goodeidae</taxon>
        <taxon>Crenichthys</taxon>
    </lineage>
</organism>
<evidence type="ECO:0000313" key="3">
    <source>
        <dbReference type="Proteomes" id="UP001311232"/>
    </source>
</evidence>
<accession>A0AAV9QTE3</accession>
<gene>
    <name evidence="2" type="ORF">CRENBAI_010604</name>
</gene>